<reference evidence="1 2" key="1">
    <citation type="submission" date="2008-04" db="EMBL/GenBank/DDBJ databases">
        <title>Draft genome sequence of Bacteroides coprocola (DSM 17136).</title>
        <authorList>
            <person name="Sudarsanam P."/>
            <person name="Ley R."/>
            <person name="Guruge J."/>
            <person name="Turnbaugh P.J."/>
            <person name="Mahowald M."/>
            <person name="Liep D."/>
            <person name="Gordon J."/>
        </authorList>
    </citation>
    <scope>NUCLEOTIDE SEQUENCE [LARGE SCALE GENOMIC DNA]</scope>
    <source>
        <strain evidence="1 2">DSM 17136</strain>
    </source>
</reference>
<evidence type="ECO:0000313" key="1">
    <source>
        <dbReference type="EMBL" id="EDV01891.1"/>
    </source>
</evidence>
<organism evidence="1 2">
    <name type="scientific">Phocaeicola coprocola DSM 17136</name>
    <dbReference type="NCBI Taxonomy" id="470145"/>
    <lineage>
        <taxon>Bacteria</taxon>
        <taxon>Pseudomonadati</taxon>
        <taxon>Bacteroidota</taxon>
        <taxon>Bacteroidia</taxon>
        <taxon>Bacteroidales</taxon>
        <taxon>Bacteroidaceae</taxon>
        <taxon>Phocaeicola</taxon>
    </lineage>
</organism>
<dbReference type="eggNOG" id="COG3547">
    <property type="taxonomic scope" value="Bacteria"/>
</dbReference>
<comment type="caution">
    <text evidence="1">The sequence shown here is derived from an EMBL/GenBank/DDBJ whole genome shotgun (WGS) entry which is preliminary data.</text>
</comment>
<name>B3JGI9_9BACT</name>
<dbReference type="STRING" id="470145.BACCOP_00991"/>
<protein>
    <submittedName>
        <fullName evidence="1">Uncharacterized protein</fullName>
    </submittedName>
</protein>
<accession>B3JGI9</accession>
<dbReference type="EMBL" id="ABIY02000067">
    <property type="protein sequence ID" value="EDV01891.1"/>
    <property type="molecule type" value="Genomic_DNA"/>
</dbReference>
<proteinExistence type="predicted"/>
<dbReference type="AlphaFoldDB" id="B3JGI9"/>
<gene>
    <name evidence="1" type="ORF">BACCOP_00991</name>
</gene>
<reference evidence="1 2" key="2">
    <citation type="submission" date="2008-04" db="EMBL/GenBank/DDBJ databases">
        <authorList>
            <person name="Fulton L."/>
            <person name="Clifton S."/>
            <person name="Fulton B."/>
            <person name="Xu J."/>
            <person name="Minx P."/>
            <person name="Pepin K.H."/>
            <person name="Johnson M."/>
            <person name="Thiruvilangam P."/>
            <person name="Bhonagiri V."/>
            <person name="Nash W.E."/>
            <person name="Mardis E.R."/>
            <person name="Wilson R.K."/>
        </authorList>
    </citation>
    <scope>NUCLEOTIDE SEQUENCE [LARGE SCALE GENOMIC DNA]</scope>
    <source>
        <strain evidence="1 2">DSM 17136</strain>
    </source>
</reference>
<dbReference type="HOGENOM" id="CLU_2285741_0_0_10"/>
<evidence type="ECO:0000313" key="2">
    <source>
        <dbReference type="Proteomes" id="UP000003146"/>
    </source>
</evidence>
<sequence>MENFYFIGVNVSKKKLDFCVMFEGKVVHEEETANHQSAIMSLLHHFEEDYGIDNTRMPVCAEHTGQYTFPLACACKTVECKLWLENAAEIKYSSGVQGGEE</sequence>
<dbReference type="RefSeq" id="WP_007568700.1">
    <property type="nucleotide sequence ID" value="NZ_DS981479.1"/>
</dbReference>
<dbReference type="Proteomes" id="UP000003146">
    <property type="component" value="Unassembled WGS sequence"/>
</dbReference>